<evidence type="ECO:0000256" key="5">
    <source>
        <dbReference type="ARBA" id="ARBA00022843"/>
    </source>
</evidence>
<dbReference type="SMART" id="SM00884">
    <property type="entry name" value="Cullin_Nedd8"/>
    <property type="match status" value="1"/>
</dbReference>
<dbReference type="InterPro" id="IPR001373">
    <property type="entry name" value="Cullin_N"/>
</dbReference>
<dbReference type="InterPro" id="IPR036388">
    <property type="entry name" value="WH-like_DNA-bd_sf"/>
</dbReference>
<evidence type="ECO:0000313" key="10">
    <source>
        <dbReference type="EMBL" id="KAJ3256186.1"/>
    </source>
</evidence>
<keyword evidence="11" id="KW-1185">Reference proteome</keyword>
<dbReference type="Pfam" id="PF00888">
    <property type="entry name" value="Cullin"/>
    <property type="match status" value="1"/>
</dbReference>
<dbReference type="Pfam" id="PF10557">
    <property type="entry name" value="Cullin_Nedd8"/>
    <property type="match status" value="1"/>
</dbReference>
<dbReference type="PANTHER" id="PTHR11932">
    <property type="entry name" value="CULLIN"/>
    <property type="match status" value="1"/>
</dbReference>
<dbReference type="Proteomes" id="UP001210925">
    <property type="component" value="Unassembled WGS sequence"/>
</dbReference>
<evidence type="ECO:0000256" key="7">
    <source>
        <dbReference type="RuleBase" id="RU003829"/>
    </source>
</evidence>
<dbReference type="AlphaFoldDB" id="A0AAD5Y7M9"/>
<dbReference type="PROSITE" id="PS50069">
    <property type="entry name" value="CULLIN_2"/>
    <property type="match status" value="1"/>
</dbReference>
<dbReference type="SUPFAM" id="SSF75632">
    <property type="entry name" value="Cullin homology domain"/>
    <property type="match status" value="1"/>
</dbReference>
<dbReference type="FunFam" id="1.10.10.10:FF:000014">
    <property type="entry name" value="Cullin 1"/>
    <property type="match status" value="1"/>
</dbReference>
<dbReference type="FunFam" id="4.10.1030.10:FF:000002">
    <property type="entry name" value="cullin homolog 1"/>
    <property type="match status" value="1"/>
</dbReference>
<evidence type="ECO:0000256" key="4">
    <source>
        <dbReference type="ARBA" id="ARBA00022786"/>
    </source>
</evidence>
<dbReference type="GO" id="GO:0031625">
    <property type="term" value="F:ubiquitin protein ligase binding"/>
    <property type="evidence" value="ECO:0007669"/>
    <property type="project" value="InterPro"/>
</dbReference>
<feature type="domain" description="Cullin family profile" evidence="9">
    <location>
        <begin position="421"/>
        <end position="652"/>
    </location>
</feature>
<proteinExistence type="inferred from homology"/>
<comment type="caution">
    <text evidence="10">The sequence shown here is derived from an EMBL/GenBank/DDBJ whole genome shotgun (WGS) entry which is preliminary data.</text>
</comment>
<dbReference type="EMBL" id="JADGKB010000054">
    <property type="protein sequence ID" value="KAJ3256186.1"/>
    <property type="molecule type" value="Genomic_DNA"/>
</dbReference>
<organism evidence="10 11">
    <name type="scientific">Boothiomyces macroporosus</name>
    <dbReference type="NCBI Taxonomy" id="261099"/>
    <lineage>
        <taxon>Eukaryota</taxon>
        <taxon>Fungi</taxon>
        <taxon>Fungi incertae sedis</taxon>
        <taxon>Chytridiomycota</taxon>
        <taxon>Chytridiomycota incertae sedis</taxon>
        <taxon>Chytridiomycetes</taxon>
        <taxon>Rhizophydiales</taxon>
        <taxon>Terramycetaceae</taxon>
        <taxon>Boothiomyces</taxon>
    </lineage>
</organism>
<dbReference type="GO" id="GO:0019005">
    <property type="term" value="C:SCF ubiquitin ligase complex"/>
    <property type="evidence" value="ECO:0007669"/>
    <property type="project" value="UniProtKB-ARBA"/>
</dbReference>
<dbReference type="SUPFAM" id="SSF46785">
    <property type="entry name" value="Winged helix' DNA-binding domain"/>
    <property type="match status" value="1"/>
</dbReference>
<dbReference type="Gene3D" id="1.10.10.10">
    <property type="entry name" value="Winged helix-like DNA-binding domain superfamily/Winged helix DNA-binding domain"/>
    <property type="match status" value="1"/>
</dbReference>
<dbReference type="FunFam" id="1.20.1310.10:FF:000011">
    <property type="entry name" value="Cullin 1"/>
    <property type="match status" value="1"/>
</dbReference>
<dbReference type="InterPro" id="IPR045093">
    <property type="entry name" value="Cullin"/>
</dbReference>
<dbReference type="Gene3D" id="3.30.230.130">
    <property type="entry name" value="Cullin, Chain C, Domain 2"/>
    <property type="match status" value="1"/>
</dbReference>
<sequence length="771" mass="87740">MASTEDIANSVWAEIVPTIDAILGTVNRSLPPDIFMKSYTAIITFCTATNHTQPTTSSTNRGAQIAGGELYYSFKSHITSHLQKMVLESQGHNDESLLIFYSKKWLAFTVSCRILNHLLGYLNRMWIKRVAEENIGEVFDINTTCLILWRDHFFKTLHPRLLPSMLKMIYRERKGETIDSGLLQTITDSTVTLGINDIDSKLTTLDLYQTYFEKEFIEQTEIFYKAESEIYIGSNPITDYMKKAGIWLEEEENRVKSYLHQSTRDGLIAKAEIVLIANHATIIQDQFQPLIEKDKIDDLTRMFGLLSRVPSTLERLRDLFLNHVKQQGLDAVRKVQESMAEIAASGAATPVEEGEKPARKSNSPLEVDPKTYMEALLFVHTKFAAITVAAFKSEAGFVASLDKACREFINRNAFCTTGSSKSSELLAKYTDSLLRKGSKINEDNEIEDLLNGAMTIFKFIEDKDVFQKFYTKNLAKRLVNSTSASDDAEASMISKLKEACGYEYTSKLQKMFGDMSVSKDLNSEFREKMETSHGKQDIDFSILVLGSGSWPLYAPTSGFNIPQDLIKPYERFLAYYQSKYQGRKLVWLTHLSKGELKTNYLPGNKTYTLQVSTYQMGILLPFNTALTYSWDELLQTTGLNPETLQGNLALLVKAKILTESDKKYTLNDGFKSKKLKVNLNIAIKSEQKQESDDTHKTIAKDRELVIQAAIVRIMKTRKTMKHVQLVQEVIAQVQARFKPQIPDIKRCIDILFEKEYIERMDGQKDMYSYVA</sequence>
<dbReference type="InterPro" id="IPR059120">
    <property type="entry name" value="Cullin-like_AB"/>
</dbReference>
<evidence type="ECO:0000256" key="6">
    <source>
        <dbReference type="PROSITE-ProRule" id="PRU00330"/>
    </source>
</evidence>
<keyword evidence="3" id="KW-1017">Isopeptide bond</keyword>
<evidence type="ECO:0000256" key="1">
    <source>
        <dbReference type="ARBA" id="ARBA00004906"/>
    </source>
</evidence>
<dbReference type="InterPro" id="IPR036390">
    <property type="entry name" value="WH_DNA-bd_sf"/>
</dbReference>
<dbReference type="FunFam" id="3.30.230.130:FF:000003">
    <property type="entry name" value="Cullin 2"/>
    <property type="match status" value="1"/>
</dbReference>
<evidence type="ECO:0000313" key="11">
    <source>
        <dbReference type="Proteomes" id="UP001210925"/>
    </source>
</evidence>
<dbReference type="GO" id="GO:0006511">
    <property type="term" value="P:ubiquitin-dependent protein catabolic process"/>
    <property type="evidence" value="ECO:0007669"/>
    <property type="project" value="InterPro"/>
</dbReference>
<accession>A0AAD5Y7M9</accession>
<name>A0AAD5Y7M9_9FUNG</name>
<dbReference type="SUPFAM" id="SSF74788">
    <property type="entry name" value="Cullin repeat-like"/>
    <property type="match status" value="1"/>
</dbReference>
<dbReference type="Pfam" id="PF26557">
    <property type="entry name" value="Cullin_AB"/>
    <property type="match status" value="1"/>
</dbReference>
<comment type="pathway">
    <text evidence="1">Protein modification; protein ubiquitination.</text>
</comment>
<evidence type="ECO:0000256" key="8">
    <source>
        <dbReference type="SAM" id="MobiDB-lite"/>
    </source>
</evidence>
<dbReference type="InterPro" id="IPR019559">
    <property type="entry name" value="Cullin_neddylation_domain"/>
</dbReference>
<dbReference type="FunFam" id="1.20.1310.10:FF:000007">
    <property type="entry name" value="Cullin 1"/>
    <property type="match status" value="1"/>
</dbReference>
<comment type="similarity">
    <text evidence="2 6 7">Belongs to the cullin family.</text>
</comment>
<feature type="region of interest" description="Disordered" evidence="8">
    <location>
        <begin position="345"/>
        <end position="365"/>
    </location>
</feature>
<evidence type="ECO:0000259" key="9">
    <source>
        <dbReference type="PROSITE" id="PS50069"/>
    </source>
</evidence>
<dbReference type="GO" id="GO:0005634">
    <property type="term" value="C:nucleus"/>
    <property type="evidence" value="ECO:0007669"/>
    <property type="project" value="UniProtKB-ARBA"/>
</dbReference>
<gene>
    <name evidence="10" type="ORF">HK103_005645</name>
</gene>
<dbReference type="Gene3D" id="1.20.1310.10">
    <property type="entry name" value="Cullin Repeats"/>
    <property type="match status" value="4"/>
</dbReference>
<keyword evidence="4" id="KW-0833">Ubl conjugation pathway</keyword>
<protein>
    <recommendedName>
        <fullName evidence="9">Cullin family profile domain-containing protein</fullName>
    </recommendedName>
</protein>
<evidence type="ECO:0000256" key="2">
    <source>
        <dbReference type="ARBA" id="ARBA00006019"/>
    </source>
</evidence>
<dbReference type="InterPro" id="IPR036317">
    <property type="entry name" value="Cullin_homology_sf"/>
</dbReference>
<dbReference type="InterPro" id="IPR016159">
    <property type="entry name" value="Cullin_repeat-like_dom_sf"/>
</dbReference>
<dbReference type="InterPro" id="IPR016158">
    <property type="entry name" value="Cullin_homology"/>
</dbReference>
<reference evidence="10" key="1">
    <citation type="submission" date="2020-05" db="EMBL/GenBank/DDBJ databases">
        <title>Phylogenomic resolution of chytrid fungi.</title>
        <authorList>
            <person name="Stajich J.E."/>
            <person name="Amses K."/>
            <person name="Simmons R."/>
            <person name="Seto K."/>
            <person name="Myers J."/>
            <person name="Bonds A."/>
            <person name="Quandt C.A."/>
            <person name="Barry K."/>
            <person name="Liu P."/>
            <person name="Grigoriev I."/>
            <person name="Longcore J.E."/>
            <person name="James T.Y."/>
        </authorList>
    </citation>
    <scope>NUCLEOTIDE SEQUENCE</scope>
    <source>
        <strain evidence="10">PLAUS21</strain>
    </source>
</reference>
<keyword evidence="5" id="KW-0832">Ubl conjugation</keyword>
<evidence type="ECO:0000256" key="3">
    <source>
        <dbReference type="ARBA" id="ARBA00022499"/>
    </source>
</evidence>
<dbReference type="SMART" id="SM00182">
    <property type="entry name" value="CULLIN"/>
    <property type="match status" value="1"/>
</dbReference>